<dbReference type="Proteomes" id="UP000422644">
    <property type="component" value="Chromosome"/>
</dbReference>
<protein>
    <submittedName>
        <fullName evidence="2">Uncharacterized protein</fullName>
    </submittedName>
</protein>
<dbReference type="EMBL" id="AP019831">
    <property type="protein sequence ID" value="BBM45115.1"/>
    <property type="molecule type" value="Genomic_DNA"/>
</dbReference>
<keyword evidence="3" id="KW-1185">Reference proteome</keyword>
<dbReference type="AlphaFoldDB" id="A0A510K3J6"/>
<dbReference type="RefSeq" id="WP_155282717.1">
    <property type="nucleotide sequence ID" value="NZ_AP019831.1"/>
</dbReference>
<organism evidence="2 3">
    <name type="scientific">Leptotrichia trevisanii</name>
    <dbReference type="NCBI Taxonomy" id="109328"/>
    <lineage>
        <taxon>Bacteria</taxon>
        <taxon>Fusobacteriati</taxon>
        <taxon>Fusobacteriota</taxon>
        <taxon>Fusobacteriia</taxon>
        <taxon>Fusobacteriales</taxon>
        <taxon>Leptotrichiaceae</taxon>
        <taxon>Leptotrichia</taxon>
    </lineage>
</organism>
<sequence>MNNNFVPTRNRKEKEDIKGKRKEESEEQLKEQLRIYEKELREKILSDYEKNANFKKIFDEIEKNKEDKKKVLNLAQFNRFFNFVKENDYDFFDAEDKLKKFIEKQLERKYAVKFYIFIWNEFCCQISKGKLKNEMKIEKKKIGEFEVENLVVDNVKSIKSDEILKKEIKEETEVRLKIIEGYLLYILGKKRIDEKMKKIEGVINCSTAWLFPN</sequence>
<evidence type="ECO:0000313" key="2">
    <source>
        <dbReference type="EMBL" id="BBM45115.1"/>
    </source>
</evidence>
<evidence type="ECO:0000256" key="1">
    <source>
        <dbReference type="SAM" id="MobiDB-lite"/>
    </source>
</evidence>
<name>A0A510K3J6_9FUSO</name>
<gene>
    <name evidence="2" type="ORF">JMUB3870_1233</name>
</gene>
<feature type="region of interest" description="Disordered" evidence="1">
    <location>
        <begin position="1"/>
        <end position="27"/>
    </location>
</feature>
<accession>A0A510K3J6</accession>
<feature type="compositionally biased region" description="Basic and acidic residues" evidence="1">
    <location>
        <begin position="10"/>
        <end position="27"/>
    </location>
</feature>
<proteinExistence type="predicted"/>
<reference evidence="2 3" key="1">
    <citation type="submission" date="2019-07" db="EMBL/GenBank/DDBJ databases">
        <title>Complete Genome Sequence of Leptotrichia trevisanii Strain JMUB3870.</title>
        <authorList>
            <person name="Watanabe S."/>
            <person name="Cui L."/>
        </authorList>
    </citation>
    <scope>NUCLEOTIDE SEQUENCE [LARGE SCALE GENOMIC DNA]</scope>
    <source>
        <strain evidence="2 3">JMUB3870</strain>
    </source>
</reference>
<evidence type="ECO:0000313" key="3">
    <source>
        <dbReference type="Proteomes" id="UP000422644"/>
    </source>
</evidence>